<evidence type="ECO:0000313" key="2">
    <source>
        <dbReference type="EMBL" id="ROT73887.1"/>
    </source>
</evidence>
<dbReference type="OrthoDB" id="6368730at2759"/>
<protein>
    <submittedName>
        <fullName evidence="2">Lectin B isoform 3</fullName>
    </submittedName>
</protein>
<dbReference type="SMART" id="SM00034">
    <property type="entry name" value="CLECT"/>
    <property type="match status" value="1"/>
</dbReference>
<dbReference type="InterPro" id="IPR016186">
    <property type="entry name" value="C-type_lectin-like/link_sf"/>
</dbReference>
<dbReference type="EMBL" id="QCYY01001975">
    <property type="protein sequence ID" value="ROT73887.1"/>
    <property type="molecule type" value="Genomic_DNA"/>
</dbReference>
<dbReference type="Pfam" id="PF00059">
    <property type="entry name" value="Lectin_C"/>
    <property type="match status" value="1"/>
</dbReference>
<reference evidence="2 3" key="1">
    <citation type="submission" date="2018-04" db="EMBL/GenBank/DDBJ databases">
        <authorList>
            <person name="Zhang X."/>
            <person name="Yuan J."/>
            <person name="Li F."/>
            <person name="Xiang J."/>
        </authorList>
    </citation>
    <scope>NUCLEOTIDE SEQUENCE [LARGE SCALE GENOMIC DNA]</scope>
    <source>
        <tissue evidence="2">Muscle</tissue>
    </source>
</reference>
<dbReference type="InterPro" id="IPR001304">
    <property type="entry name" value="C-type_lectin-like"/>
</dbReference>
<dbReference type="AlphaFoldDB" id="A0A3R7PQG4"/>
<dbReference type="InterPro" id="IPR050828">
    <property type="entry name" value="C-type_lectin/matrix_domain"/>
</dbReference>
<accession>A0A3R7PQG4</accession>
<gene>
    <name evidence="2" type="ORF">C7M84_007644</name>
</gene>
<evidence type="ECO:0000313" key="3">
    <source>
        <dbReference type="Proteomes" id="UP000283509"/>
    </source>
</evidence>
<dbReference type="PROSITE" id="PS50041">
    <property type="entry name" value="C_TYPE_LECTIN_2"/>
    <property type="match status" value="1"/>
</dbReference>
<keyword evidence="3" id="KW-1185">Reference proteome</keyword>
<proteinExistence type="predicted"/>
<organism evidence="2 3">
    <name type="scientific">Penaeus vannamei</name>
    <name type="common">Whiteleg shrimp</name>
    <name type="synonym">Litopenaeus vannamei</name>
    <dbReference type="NCBI Taxonomy" id="6689"/>
    <lineage>
        <taxon>Eukaryota</taxon>
        <taxon>Metazoa</taxon>
        <taxon>Ecdysozoa</taxon>
        <taxon>Arthropoda</taxon>
        <taxon>Crustacea</taxon>
        <taxon>Multicrustacea</taxon>
        <taxon>Malacostraca</taxon>
        <taxon>Eumalacostraca</taxon>
        <taxon>Eucarida</taxon>
        <taxon>Decapoda</taxon>
        <taxon>Dendrobranchiata</taxon>
        <taxon>Penaeoidea</taxon>
        <taxon>Penaeidae</taxon>
        <taxon>Penaeus</taxon>
    </lineage>
</organism>
<dbReference type="PANTHER" id="PTHR45710">
    <property type="entry name" value="C-TYPE LECTIN DOMAIN-CONTAINING PROTEIN 180"/>
    <property type="match status" value="1"/>
</dbReference>
<dbReference type="CDD" id="cd00037">
    <property type="entry name" value="CLECT"/>
    <property type="match status" value="1"/>
</dbReference>
<dbReference type="SUPFAM" id="SSF56436">
    <property type="entry name" value="C-type lectin-like"/>
    <property type="match status" value="1"/>
</dbReference>
<comment type="caution">
    <text evidence="2">The sequence shown here is derived from an EMBL/GenBank/DDBJ whole genome shotgun (WGS) entry which is preliminary data.</text>
</comment>
<dbReference type="Proteomes" id="UP000283509">
    <property type="component" value="Unassembled WGS sequence"/>
</dbReference>
<dbReference type="InterPro" id="IPR016187">
    <property type="entry name" value="CTDL_fold"/>
</dbReference>
<sequence length="227" mass="26349">MAWTYRHHTCPYNQPCPTNYLNSKESLINNLMYEENRLSRLTPAERRSPDVLRGTVHLLTDIRAYLTYSQEAGRAGSSRGKKAQVACPEKFVNAGGICLYIEKHRSMDWDKARTFCQEMGGDLAIFRDANEFAGALDLIREHKSTRLSWVWIGGSDRDEEGNWKWFTGEPMPMGTPFWGSVRHRREPRQDRAKEVNDCAILYENDDYMIHDRSCSWGCKPLCQFHFS</sequence>
<name>A0A3R7PQG4_PENVA</name>
<reference evidence="2 3" key="2">
    <citation type="submission" date="2019-01" db="EMBL/GenBank/DDBJ databases">
        <title>The decoding of complex shrimp genome reveals the adaptation for benthos swimmer, frequently molting mechanism and breeding impact on genome.</title>
        <authorList>
            <person name="Sun Y."/>
            <person name="Gao Y."/>
            <person name="Yu Y."/>
        </authorList>
    </citation>
    <scope>NUCLEOTIDE SEQUENCE [LARGE SCALE GENOMIC DNA]</scope>
    <source>
        <tissue evidence="2">Muscle</tissue>
    </source>
</reference>
<dbReference type="PANTHER" id="PTHR45710:SF26">
    <property type="entry name" value="RH26557P"/>
    <property type="match status" value="1"/>
</dbReference>
<dbReference type="Gene3D" id="3.10.100.10">
    <property type="entry name" value="Mannose-Binding Protein A, subunit A"/>
    <property type="match status" value="1"/>
</dbReference>
<evidence type="ECO:0000259" key="1">
    <source>
        <dbReference type="PROSITE" id="PS50041"/>
    </source>
</evidence>
<feature type="domain" description="C-type lectin" evidence="1">
    <location>
        <begin position="94"/>
        <end position="223"/>
    </location>
</feature>